<dbReference type="PRINTS" id="PR00081">
    <property type="entry name" value="GDHRDH"/>
</dbReference>
<reference evidence="5 6" key="1">
    <citation type="journal article" date="2018" name="Environ. Microbiol.">
        <title>Novel energy conservation strategies and behaviour of Pelotomaculum schinkii driving syntrophic propionate catabolism.</title>
        <authorList>
            <person name="Hidalgo-Ahumada C.A.P."/>
            <person name="Nobu M.K."/>
            <person name="Narihiro T."/>
            <person name="Tamaki H."/>
            <person name="Liu W.T."/>
            <person name="Kamagata Y."/>
            <person name="Stams A.J.M."/>
            <person name="Imachi H."/>
            <person name="Sousa D.Z."/>
        </authorList>
    </citation>
    <scope>NUCLEOTIDE SEQUENCE [LARGE SCALE GENOMIC DNA]</scope>
    <source>
        <strain evidence="5 6">MGP</strain>
    </source>
</reference>
<dbReference type="EMBL" id="QFFZ01000004">
    <property type="protein sequence ID" value="TEB12932.1"/>
    <property type="molecule type" value="Genomic_DNA"/>
</dbReference>
<dbReference type="GO" id="GO:0016020">
    <property type="term" value="C:membrane"/>
    <property type="evidence" value="ECO:0007669"/>
    <property type="project" value="TreeGrafter"/>
</dbReference>
<dbReference type="InterPro" id="IPR057326">
    <property type="entry name" value="KR_dom"/>
</dbReference>
<dbReference type="Pfam" id="PF00106">
    <property type="entry name" value="adh_short"/>
    <property type="match status" value="1"/>
</dbReference>
<evidence type="ECO:0000313" key="6">
    <source>
        <dbReference type="Proteomes" id="UP000297597"/>
    </source>
</evidence>
<protein>
    <submittedName>
        <fullName evidence="5">NADP-dependent 3-hydroxy acid dehydrogenase YdfG</fullName>
        <ecNumber evidence="5">1.1.1.381</ecNumber>
    </submittedName>
</protein>
<accession>A0A4Y7RW71</accession>
<evidence type="ECO:0000256" key="3">
    <source>
        <dbReference type="RuleBase" id="RU000363"/>
    </source>
</evidence>
<dbReference type="EC" id="1.1.1.381" evidence="5"/>
<dbReference type="PANTHER" id="PTHR44196">
    <property type="entry name" value="DEHYDROGENASE/REDUCTASE SDR FAMILY MEMBER 7B"/>
    <property type="match status" value="1"/>
</dbReference>
<evidence type="ECO:0000256" key="1">
    <source>
        <dbReference type="ARBA" id="ARBA00006484"/>
    </source>
</evidence>
<dbReference type="Proteomes" id="UP000297597">
    <property type="component" value="Unassembled WGS sequence"/>
</dbReference>
<dbReference type="SUPFAM" id="SSF51735">
    <property type="entry name" value="NAD(P)-binding Rossmann-fold domains"/>
    <property type="match status" value="1"/>
</dbReference>
<dbReference type="AlphaFoldDB" id="A0A4Y7RW71"/>
<keyword evidence="6" id="KW-1185">Reference proteome</keyword>
<comment type="similarity">
    <text evidence="1 3">Belongs to the short-chain dehydrogenases/reductases (SDR) family.</text>
</comment>
<dbReference type="RefSeq" id="WP_134212459.1">
    <property type="nucleotide sequence ID" value="NZ_QFFZ01000004.1"/>
</dbReference>
<dbReference type="InterPro" id="IPR002347">
    <property type="entry name" value="SDR_fam"/>
</dbReference>
<dbReference type="PRINTS" id="PR00080">
    <property type="entry name" value="SDRFAMILY"/>
</dbReference>
<gene>
    <name evidence="5" type="primary">ydfG</name>
    <name evidence="5" type="ORF">Pmgp_00570</name>
</gene>
<dbReference type="SMART" id="SM00822">
    <property type="entry name" value="PKS_KR"/>
    <property type="match status" value="1"/>
</dbReference>
<evidence type="ECO:0000259" key="4">
    <source>
        <dbReference type="SMART" id="SM00822"/>
    </source>
</evidence>
<proteinExistence type="inferred from homology"/>
<dbReference type="InterPro" id="IPR020904">
    <property type="entry name" value="Sc_DH/Rdtase_CS"/>
</dbReference>
<dbReference type="PROSITE" id="PS00061">
    <property type="entry name" value="ADH_SHORT"/>
    <property type="match status" value="1"/>
</dbReference>
<feature type="domain" description="Ketoreductase" evidence="4">
    <location>
        <begin position="6"/>
        <end position="184"/>
    </location>
</feature>
<dbReference type="PANTHER" id="PTHR44196:SF1">
    <property type="entry name" value="DEHYDROGENASE_REDUCTASE SDR FAMILY MEMBER 7B"/>
    <property type="match status" value="1"/>
</dbReference>
<evidence type="ECO:0000256" key="2">
    <source>
        <dbReference type="ARBA" id="ARBA00023002"/>
    </source>
</evidence>
<name>A0A4Y7RW71_9FIRM</name>
<evidence type="ECO:0000313" key="5">
    <source>
        <dbReference type="EMBL" id="TEB12932.1"/>
    </source>
</evidence>
<keyword evidence="2 5" id="KW-0560">Oxidoreductase</keyword>
<dbReference type="OrthoDB" id="9808814at2"/>
<sequence>MNLSGNTVLITGGASGIGLALVERFLARGNKVIICGRRQEKLREAQRRFPQLEIRRCDVSVEVERQLLFDWVKKSFPDLNILVNNAGVQHRMDLLLAQEKWGYYQEEILTNFAAPVHLSMLFIPHLAAKPNAAIINITSGLAFTPMAIAPIYSATKAALHSFTMSLRHVLADKNVSVIEVAPPAVNTDLGGAGLHTFGVPLEEFADAVFKGFERGDLEIGYGPSEKLMRMSRDEIDEACQRMNSRMSLQQEKTSRKVGKM</sequence>
<dbReference type="GO" id="GO:0016491">
    <property type="term" value="F:oxidoreductase activity"/>
    <property type="evidence" value="ECO:0007669"/>
    <property type="project" value="UniProtKB-KW"/>
</dbReference>
<organism evidence="5 6">
    <name type="scientific">Pelotomaculum propionicicum</name>
    <dbReference type="NCBI Taxonomy" id="258475"/>
    <lineage>
        <taxon>Bacteria</taxon>
        <taxon>Bacillati</taxon>
        <taxon>Bacillota</taxon>
        <taxon>Clostridia</taxon>
        <taxon>Eubacteriales</taxon>
        <taxon>Desulfotomaculaceae</taxon>
        <taxon>Pelotomaculum</taxon>
    </lineage>
</organism>
<dbReference type="InterPro" id="IPR036291">
    <property type="entry name" value="NAD(P)-bd_dom_sf"/>
</dbReference>
<comment type="caution">
    <text evidence="5">The sequence shown here is derived from an EMBL/GenBank/DDBJ whole genome shotgun (WGS) entry which is preliminary data.</text>
</comment>
<dbReference type="Gene3D" id="3.40.50.720">
    <property type="entry name" value="NAD(P)-binding Rossmann-like Domain"/>
    <property type="match status" value="1"/>
</dbReference>